<comment type="similarity">
    <text evidence="6">Belongs to the TacA antitoxin family.</text>
</comment>
<keyword evidence="4" id="KW-0238">DNA-binding</keyword>
<dbReference type="Proteomes" id="UP000323856">
    <property type="component" value="Unassembled WGS sequence"/>
</dbReference>
<name>A0A5B0EEZ0_9MICC</name>
<dbReference type="AlphaFoldDB" id="A0A5B0EEZ0"/>
<evidence type="ECO:0000313" key="7">
    <source>
        <dbReference type="EMBL" id="KAA0975929.1"/>
    </source>
</evidence>
<comment type="caution">
    <text evidence="7">The sequence shown here is derived from an EMBL/GenBank/DDBJ whole genome shotgun (WGS) entry which is preliminary data.</text>
</comment>
<keyword evidence="1" id="KW-0678">Repressor</keyword>
<protein>
    <submittedName>
        <fullName evidence="7">DUF1778 domain-containing protein</fullName>
    </submittedName>
</protein>
<organism evidence="7 8">
    <name type="scientific">Paeniglutamicibacter gangotriensis</name>
    <dbReference type="NCBI Taxonomy" id="254787"/>
    <lineage>
        <taxon>Bacteria</taxon>
        <taxon>Bacillati</taxon>
        <taxon>Actinomycetota</taxon>
        <taxon>Actinomycetes</taxon>
        <taxon>Micrococcales</taxon>
        <taxon>Micrococcaceae</taxon>
        <taxon>Paeniglutamicibacter</taxon>
    </lineage>
</organism>
<dbReference type="PANTHER" id="PTHR35401">
    <property type="entry name" value="COPG FAMILY HELIX-TURN-HELIX PROTEIN-RELATED-RELATED"/>
    <property type="match status" value="1"/>
</dbReference>
<evidence type="ECO:0000313" key="8">
    <source>
        <dbReference type="Proteomes" id="UP000323856"/>
    </source>
</evidence>
<dbReference type="Pfam" id="PF08681">
    <property type="entry name" value="TacA1"/>
    <property type="match status" value="1"/>
</dbReference>
<sequence>METRPQKTQRINLRATASQEEAIRRAADATHRSVTDFILEAASIEADRVMADRHRFALSAAQFSEFERLLDQELPSNSKLAKLTRRPSPFKG</sequence>
<dbReference type="GO" id="GO:0006355">
    <property type="term" value="P:regulation of DNA-templated transcription"/>
    <property type="evidence" value="ECO:0007669"/>
    <property type="project" value="InterPro"/>
</dbReference>
<keyword evidence="3" id="KW-0805">Transcription regulation</keyword>
<dbReference type="InterPro" id="IPR014795">
    <property type="entry name" value="TacA_1-like"/>
</dbReference>
<accession>A0A5B0EEZ0</accession>
<dbReference type="GO" id="GO:0003677">
    <property type="term" value="F:DNA binding"/>
    <property type="evidence" value="ECO:0007669"/>
    <property type="project" value="UniProtKB-KW"/>
</dbReference>
<keyword evidence="5" id="KW-0804">Transcription</keyword>
<dbReference type="InterPro" id="IPR010985">
    <property type="entry name" value="Ribbon_hlx_hlx"/>
</dbReference>
<evidence type="ECO:0000256" key="3">
    <source>
        <dbReference type="ARBA" id="ARBA00023015"/>
    </source>
</evidence>
<dbReference type="PANTHER" id="PTHR35401:SF1">
    <property type="entry name" value="CYTOPLASMIC PROTEIN"/>
    <property type="match status" value="1"/>
</dbReference>
<evidence type="ECO:0000256" key="5">
    <source>
        <dbReference type="ARBA" id="ARBA00023163"/>
    </source>
</evidence>
<dbReference type="SUPFAM" id="SSF47598">
    <property type="entry name" value="Ribbon-helix-helix"/>
    <property type="match status" value="1"/>
</dbReference>
<dbReference type="RefSeq" id="WP_007269712.1">
    <property type="nucleotide sequence ID" value="NZ_JBITUG010000001.1"/>
</dbReference>
<evidence type="ECO:0000256" key="2">
    <source>
        <dbReference type="ARBA" id="ARBA00022649"/>
    </source>
</evidence>
<reference evidence="7 8" key="1">
    <citation type="submission" date="2019-07" db="EMBL/GenBank/DDBJ databases">
        <title>Analysis of the biochemical properties, biological activity and biotechnological potential of siderophores and biosurfactants produced by Antarctic psychrotolerant bacteria.</title>
        <authorList>
            <person name="Styczynski M."/>
            <person name="Krucon T."/>
            <person name="Decewicz P."/>
            <person name="Dziewit L."/>
        </authorList>
    </citation>
    <scope>NUCLEOTIDE SEQUENCE [LARGE SCALE GENOMIC DNA]</scope>
    <source>
        <strain evidence="7 8">ANT_H27</strain>
    </source>
</reference>
<dbReference type="Gene3D" id="1.20.5.780">
    <property type="entry name" value="Single helix bin"/>
    <property type="match status" value="1"/>
</dbReference>
<dbReference type="OrthoDB" id="574265at2"/>
<evidence type="ECO:0000256" key="6">
    <source>
        <dbReference type="ARBA" id="ARBA00049988"/>
    </source>
</evidence>
<gene>
    <name evidence="7" type="ORF">FQ154_12780</name>
</gene>
<proteinExistence type="inferred from homology"/>
<evidence type="ECO:0000256" key="4">
    <source>
        <dbReference type="ARBA" id="ARBA00023125"/>
    </source>
</evidence>
<evidence type="ECO:0000256" key="1">
    <source>
        <dbReference type="ARBA" id="ARBA00022491"/>
    </source>
</evidence>
<keyword evidence="2" id="KW-1277">Toxin-antitoxin system</keyword>
<dbReference type="EMBL" id="VOBL01000013">
    <property type="protein sequence ID" value="KAA0975929.1"/>
    <property type="molecule type" value="Genomic_DNA"/>
</dbReference>